<gene>
    <name evidence="3" type="ORF">H4R26_003002</name>
</gene>
<reference evidence="3" key="1">
    <citation type="submission" date="2022-07" db="EMBL/GenBank/DDBJ databases">
        <title>Phylogenomic reconstructions and comparative analyses of Kickxellomycotina fungi.</title>
        <authorList>
            <person name="Reynolds N.K."/>
            <person name="Stajich J.E."/>
            <person name="Barry K."/>
            <person name="Grigoriev I.V."/>
            <person name="Crous P."/>
            <person name="Smith M.E."/>
        </authorList>
    </citation>
    <scope>NUCLEOTIDE SEQUENCE</scope>
    <source>
        <strain evidence="3">IMI 214461</strain>
    </source>
</reference>
<organism evidence="3 4">
    <name type="scientific">Coemansia thaxteri</name>
    <dbReference type="NCBI Taxonomy" id="2663907"/>
    <lineage>
        <taxon>Eukaryota</taxon>
        <taxon>Fungi</taxon>
        <taxon>Fungi incertae sedis</taxon>
        <taxon>Zoopagomycota</taxon>
        <taxon>Kickxellomycotina</taxon>
        <taxon>Kickxellomycetes</taxon>
        <taxon>Kickxellales</taxon>
        <taxon>Kickxellaceae</taxon>
        <taxon>Coemansia</taxon>
    </lineage>
</organism>
<keyword evidence="2" id="KW-0732">Signal</keyword>
<accession>A0A9W8BJP0</accession>
<feature type="chain" id="PRO_5040984845" evidence="2">
    <location>
        <begin position="25"/>
        <end position="162"/>
    </location>
</feature>
<comment type="caution">
    <text evidence="3">The sequence shown here is derived from an EMBL/GenBank/DDBJ whole genome shotgun (WGS) entry which is preliminary data.</text>
</comment>
<name>A0A9W8BJP0_9FUNG</name>
<dbReference type="AlphaFoldDB" id="A0A9W8BJP0"/>
<evidence type="ECO:0000256" key="1">
    <source>
        <dbReference type="SAM" id="MobiDB-lite"/>
    </source>
</evidence>
<feature type="compositionally biased region" description="Low complexity" evidence="1">
    <location>
        <begin position="107"/>
        <end position="117"/>
    </location>
</feature>
<dbReference type="Proteomes" id="UP001150907">
    <property type="component" value="Unassembled WGS sequence"/>
</dbReference>
<protein>
    <submittedName>
        <fullName evidence="3">Uncharacterized protein</fullName>
    </submittedName>
</protein>
<evidence type="ECO:0000256" key="2">
    <source>
        <dbReference type="SAM" id="SignalP"/>
    </source>
</evidence>
<keyword evidence="4" id="KW-1185">Reference proteome</keyword>
<proteinExistence type="predicted"/>
<evidence type="ECO:0000313" key="4">
    <source>
        <dbReference type="Proteomes" id="UP001150907"/>
    </source>
</evidence>
<feature type="signal peptide" evidence="2">
    <location>
        <begin position="1"/>
        <end position="24"/>
    </location>
</feature>
<dbReference type="OrthoDB" id="5589248at2759"/>
<feature type="region of interest" description="Disordered" evidence="1">
    <location>
        <begin position="107"/>
        <end position="129"/>
    </location>
</feature>
<evidence type="ECO:0000313" key="3">
    <source>
        <dbReference type="EMBL" id="KAJ2003562.1"/>
    </source>
</evidence>
<sequence length="162" mass="16891">MYSTFTPVAALAVGLLVVVTAARAADLVDDAGTITDTKSYASAVSQSWASVYYRVNQNLNDAMFLGKSADYAKATWLYGTTQLPASYVATWAPAYLGRAQELFSQTATAQSPHQSSSSEHDASSLDDVDSASTHKTSAAALMLGPSDAALVIAAAIVVVSFI</sequence>
<dbReference type="EMBL" id="JANBQF010000212">
    <property type="protein sequence ID" value="KAJ2003562.1"/>
    <property type="molecule type" value="Genomic_DNA"/>
</dbReference>